<comment type="caution">
    <text evidence="1">The sequence shown here is derived from an EMBL/GenBank/DDBJ whole genome shotgun (WGS) entry which is preliminary data.</text>
</comment>
<dbReference type="RefSeq" id="WP_345624498.1">
    <property type="nucleotide sequence ID" value="NZ_BAABIG010000089.1"/>
</dbReference>
<proteinExistence type="predicted"/>
<dbReference type="Proteomes" id="UP001501265">
    <property type="component" value="Unassembled WGS sequence"/>
</dbReference>
<name>A0ABP9D7C3_9ACTN</name>
<reference evidence="2" key="1">
    <citation type="journal article" date="2019" name="Int. J. Syst. Evol. Microbiol.">
        <title>The Global Catalogue of Microorganisms (GCM) 10K type strain sequencing project: providing services to taxonomists for standard genome sequencing and annotation.</title>
        <authorList>
            <consortium name="The Broad Institute Genomics Platform"/>
            <consortium name="The Broad Institute Genome Sequencing Center for Infectious Disease"/>
            <person name="Wu L."/>
            <person name="Ma J."/>
        </authorList>
    </citation>
    <scope>NUCLEOTIDE SEQUENCE [LARGE SCALE GENOMIC DNA]</scope>
    <source>
        <strain evidence="2">JCM 18081</strain>
    </source>
</reference>
<sequence length="90" mass="9694">MIVRPSVRVPVPPAVSLLTARQFPAVVQRAVGEGAEAARLYAACRGPQYAEARQRLEARIAAANRVLAAHNPGLIIGWVDLPNATRRSSR</sequence>
<gene>
    <name evidence="1" type="ORF">GCM10023220_67490</name>
</gene>
<protein>
    <submittedName>
        <fullName evidence="1">Uncharacterized protein</fullName>
    </submittedName>
</protein>
<evidence type="ECO:0000313" key="2">
    <source>
        <dbReference type="Proteomes" id="UP001501265"/>
    </source>
</evidence>
<keyword evidence="2" id="KW-1185">Reference proteome</keyword>
<organism evidence="1 2">
    <name type="scientific">Streptomyces ziwulingensis</name>
    <dbReference type="NCBI Taxonomy" id="1045501"/>
    <lineage>
        <taxon>Bacteria</taxon>
        <taxon>Bacillati</taxon>
        <taxon>Actinomycetota</taxon>
        <taxon>Actinomycetes</taxon>
        <taxon>Kitasatosporales</taxon>
        <taxon>Streptomycetaceae</taxon>
        <taxon>Streptomyces</taxon>
    </lineage>
</organism>
<evidence type="ECO:0000313" key="1">
    <source>
        <dbReference type="EMBL" id="GAA4824188.1"/>
    </source>
</evidence>
<dbReference type="EMBL" id="BAABIG010000089">
    <property type="protein sequence ID" value="GAA4824188.1"/>
    <property type="molecule type" value="Genomic_DNA"/>
</dbReference>
<accession>A0ABP9D7C3</accession>